<feature type="transmembrane region" description="Helical" evidence="11">
    <location>
        <begin position="12"/>
        <end position="35"/>
    </location>
</feature>
<dbReference type="STRING" id="411463.EUBVEN_00648"/>
<comment type="cofactor">
    <cofactor evidence="10">
        <name>[4Fe-4S] cluster</name>
        <dbReference type="ChEBI" id="CHEBI:49883"/>
    </cofactor>
    <text evidence="10">Binds 3 [4Fe-4S] clusters.</text>
</comment>
<dbReference type="InterPro" id="IPR010207">
    <property type="entry name" value="Elect_transpt_cplx_RnfB/RsxB"/>
</dbReference>
<dbReference type="PROSITE" id="PS51656">
    <property type="entry name" value="4FE4S"/>
    <property type="match status" value="1"/>
</dbReference>
<dbReference type="CDD" id="cd10549">
    <property type="entry name" value="MtMvhB_like"/>
    <property type="match status" value="1"/>
</dbReference>
<feature type="binding site" evidence="10">
    <location>
        <position position="61"/>
    </location>
    <ligand>
        <name>[4Fe-4S] cluster</name>
        <dbReference type="ChEBI" id="CHEBI:49883"/>
        <label>1</label>
    </ligand>
</feature>
<comment type="similarity">
    <text evidence="10">Belongs to the 4Fe4S bacterial-type ferredoxin family. RnfB subfamily.</text>
</comment>
<keyword evidence="4 10" id="KW-0677">Repeat</keyword>
<dbReference type="SUPFAM" id="SSF54862">
    <property type="entry name" value="4Fe-4S ferredoxins"/>
    <property type="match status" value="1"/>
</dbReference>
<feature type="binding site" evidence="10">
    <location>
        <position position="146"/>
    </location>
    <ligand>
        <name>[4Fe-4S] cluster</name>
        <dbReference type="ChEBI" id="CHEBI:49883"/>
        <label>2</label>
    </ligand>
</feature>
<dbReference type="GO" id="GO:0051539">
    <property type="term" value="F:4 iron, 4 sulfur cluster binding"/>
    <property type="evidence" value="ECO:0007669"/>
    <property type="project" value="UniProtKB-UniRule"/>
</dbReference>
<evidence type="ECO:0000256" key="9">
    <source>
        <dbReference type="ARBA" id="ARBA00023136"/>
    </source>
</evidence>
<keyword evidence="2 10" id="KW-0004">4Fe-4S</keyword>
<gene>
    <name evidence="10 14" type="primary">rnfB</name>
    <name evidence="14" type="ORF">EUBVEN_00648</name>
</gene>
<dbReference type="eggNOG" id="COG1148">
    <property type="taxonomic scope" value="Bacteria"/>
</dbReference>
<feature type="binding site" evidence="10">
    <location>
        <position position="150"/>
    </location>
    <ligand>
        <name>[4Fe-4S] cluster</name>
        <dbReference type="ChEBI" id="CHEBI:49883"/>
        <label>2</label>
    </ligand>
</feature>
<evidence type="ECO:0000256" key="10">
    <source>
        <dbReference type="HAMAP-Rule" id="MF_00463"/>
    </source>
</evidence>
<name>A5Z4M1_9FIRM</name>
<feature type="binding site" evidence="10">
    <location>
        <position position="83"/>
    </location>
    <ligand>
        <name>[4Fe-4S] cluster</name>
        <dbReference type="ChEBI" id="CHEBI:49883"/>
        <label>1</label>
    </ligand>
</feature>
<comment type="caution">
    <text evidence="14">The sequence shown here is derived from an EMBL/GenBank/DDBJ whole genome shotgun (WGS) entry which is preliminary data.</text>
</comment>
<feature type="domain" description="4Fe-4S ferredoxin-type" evidence="12">
    <location>
        <begin position="213"/>
        <end position="242"/>
    </location>
</feature>
<evidence type="ECO:0000256" key="3">
    <source>
        <dbReference type="ARBA" id="ARBA00022723"/>
    </source>
</evidence>
<reference evidence="14 15" key="2">
    <citation type="submission" date="2007-04" db="EMBL/GenBank/DDBJ databases">
        <title>Draft genome sequence of Eubacterium ventriosum (ATCC 27560).</title>
        <authorList>
            <person name="Sudarsanam P."/>
            <person name="Ley R."/>
            <person name="Guruge J."/>
            <person name="Turnbaugh P.J."/>
            <person name="Mahowald M."/>
            <person name="Liep D."/>
            <person name="Gordon J."/>
        </authorList>
    </citation>
    <scope>NUCLEOTIDE SEQUENCE [LARGE SCALE GENOMIC DNA]</scope>
    <source>
        <strain evidence="14 15">ATCC 27560</strain>
    </source>
</reference>
<feature type="binding site" evidence="10">
    <location>
        <position position="189"/>
    </location>
    <ligand>
        <name>[4Fe-4S] cluster</name>
        <dbReference type="ChEBI" id="CHEBI:49883"/>
        <label>2</label>
    </ligand>
</feature>
<evidence type="ECO:0000259" key="13">
    <source>
        <dbReference type="PROSITE" id="PS51656"/>
    </source>
</evidence>
<dbReference type="Pfam" id="PF00037">
    <property type="entry name" value="Fer4"/>
    <property type="match status" value="1"/>
</dbReference>
<reference evidence="14 15" key="1">
    <citation type="submission" date="2007-03" db="EMBL/GenBank/DDBJ databases">
        <authorList>
            <person name="Fulton L."/>
            <person name="Clifton S."/>
            <person name="Fulton B."/>
            <person name="Xu J."/>
            <person name="Minx P."/>
            <person name="Pepin K.H."/>
            <person name="Johnson M."/>
            <person name="Thiruvilangam P."/>
            <person name="Bhonagiri V."/>
            <person name="Nash W.E."/>
            <person name="Mardis E.R."/>
            <person name="Wilson R.K."/>
        </authorList>
    </citation>
    <scope>NUCLEOTIDE SEQUENCE [LARGE SCALE GENOMIC DNA]</scope>
    <source>
        <strain evidence="14 15">ATCC 27560</strain>
    </source>
</reference>
<comment type="caution">
    <text evidence="10">Lacks conserved residue(s) required for the propagation of feature annotation.</text>
</comment>
<dbReference type="EMBL" id="AAVL02000028">
    <property type="protein sequence ID" value="EDM52120.1"/>
    <property type="molecule type" value="Genomic_DNA"/>
</dbReference>
<feature type="binding site" evidence="10">
    <location>
        <position position="185"/>
    </location>
    <ligand>
        <name>[4Fe-4S] cluster</name>
        <dbReference type="ChEBI" id="CHEBI:49883"/>
        <label>3</label>
    </ligand>
</feature>
<feature type="domain" description="4Fe-4S ferredoxin-type" evidence="12">
    <location>
        <begin position="244"/>
        <end position="272"/>
    </location>
</feature>
<dbReference type="InterPro" id="IPR050395">
    <property type="entry name" value="4Fe4S_Ferredoxin_RnfB"/>
</dbReference>
<dbReference type="EC" id="7.-.-.-" evidence="10"/>
<evidence type="ECO:0000256" key="8">
    <source>
        <dbReference type="ARBA" id="ARBA00023014"/>
    </source>
</evidence>
<dbReference type="Gene3D" id="1.10.15.40">
    <property type="entry name" value="Electron transport complex subunit B, putative Fe-S cluster"/>
    <property type="match status" value="1"/>
</dbReference>
<evidence type="ECO:0000256" key="6">
    <source>
        <dbReference type="ARBA" id="ARBA00022982"/>
    </source>
</evidence>
<feature type="binding site" evidence="10">
    <location>
        <position position="58"/>
    </location>
    <ligand>
        <name>[4Fe-4S] cluster</name>
        <dbReference type="ChEBI" id="CHEBI:49883"/>
        <label>1</label>
    </ligand>
</feature>
<dbReference type="InterPro" id="IPR017900">
    <property type="entry name" value="4Fe4S_Fe_S_CS"/>
</dbReference>
<feature type="domain" description="4Fe-4S ferredoxin-type" evidence="12">
    <location>
        <begin position="170"/>
        <end position="199"/>
    </location>
</feature>
<evidence type="ECO:0000256" key="1">
    <source>
        <dbReference type="ARBA" id="ARBA00022448"/>
    </source>
</evidence>
<keyword evidence="11" id="KW-0812">Transmembrane</keyword>
<comment type="subcellular location">
    <subcellularLocation>
        <location evidence="10">Cell membrane</location>
    </subcellularLocation>
</comment>
<organism evidence="14 15">
    <name type="scientific">Eubacterium ventriosum ATCC 27560</name>
    <dbReference type="NCBI Taxonomy" id="411463"/>
    <lineage>
        <taxon>Bacteria</taxon>
        <taxon>Bacillati</taxon>
        <taxon>Bacillota</taxon>
        <taxon>Clostridia</taxon>
        <taxon>Eubacteriales</taxon>
        <taxon>Eubacteriaceae</taxon>
        <taxon>Eubacterium</taxon>
    </lineage>
</organism>
<dbReference type="Proteomes" id="UP000006000">
    <property type="component" value="Unassembled WGS sequence"/>
</dbReference>
<feature type="binding site" evidence="10">
    <location>
        <position position="160"/>
    </location>
    <ligand>
        <name>[4Fe-4S] cluster</name>
        <dbReference type="ChEBI" id="CHEBI:49883"/>
        <label>3</label>
    </ligand>
</feature>
<dbReference type="PANTHER" id="PTHR43560:SF1">
    <property type="entry name" value="ION-TRANSLOCATING OXIDOREDUCTASE COMPLEX SUBUNIT B"/>
    <property type="match status" value="1"/>
</dbReference>
<dbReference type="GO" id="GO:0022900">
    <property type="term" value="P:electron transport chain"/>
    <property type="evidence" value="ECO:0007669"/>
    <property type="project" value="UniProtKB-UniRule"/>
</dbReference>
<evidence type="ECO:0000313" key="14">
    <source>
        <dbReference type="EMBL" id="EDM52120.1"/>
    </source>
</evidence>
<dbReference type="RefSeq" id="WP_005358577.1">
    <property type="nucleotide sequence ID" value="NZ_DS264264.1"/>
</dbReference>
<evidence type="ECO:0000256" key="5">
    <source>
        <dbReference type="ARBA" id="ARBA00022967"/>
    </source>
</evidence>
<keyword evidence="3 10" id="KW-0479">Metal-binding</keyword>
<dbReference type="GO" id="GO:0046872">
    <property type="term" value="F:metal ion binding"/>
    <property type="evidence" value="ECO:0007669"/>
    <property type="project" value="UniProtKB-KW"/>
</dbReference>
<keyword evidence="1 10" id="KW-0813">Transport</keyword>
<dbReference type="GO" id="GO:0009055">
    <property type="term" value="F:electron transfer activity"/>
    <property type="evidence" value="ECO:0007669"/>
    <property type="project" value="InterPro"/>
</dbReference>
<dbReference type="HOGENOM" id="CLU_053470_0_0_9"/>
<feature type="domain" description="4Fe-4S" evidence="13">
    <location>
        <begin position="41"/>
        <end position="100"/>
    </location>
</feature>
<protein>
    <recommendedName>
        <fullName evidence="10">Ion-translocating oxidoreductase complex subunit B</fullName>
        <ecNumber evidence="10">7.-.-.-</ecNumber>
    </recommendedName>
    <alternativeName>
        <fullName evidence="10">Rnf electron transport complex subunit B</fullName>
    </alternativeName>
</protein>
<keyword evidence="8 10" id="KW-0411">Iron-sulfur</keyword>
<evidence type="ECO:0000256" key="4">
    <source>
        <dbReference type="ARBA" id="ARBA00022737"/>
    </source>
</evidence>
<dbReference type="AlphaFoldDB" id="A5Z4M1"/>
<evidence type="ECO:0000313" key="15">
    <source>
        <dbReference type="Proteomes" id="UP000006000"/>
    </source>
</evidence>
<evidence type="ECO:0000256" key="2">
    <source>
        <dbReference type="ARBA" id="ARBA00022485"/>
    </source>
</evidence>
<feature type="binding site" evidence="10">
    <location>
        <position position="66"/>
    </location>
    <ligand>
        <name>[4Fe-4S] cluster</name>
        <dbReference type="ChEBI" id="CHEBI:49883"/>
        <label>1</label>
    </ligand>
</feature>
<dbReference type="InterPro" id="IPR017896">
    <property type="entry name" value="4Fe4S_Fe-S-bd"/>
</dbReference>
<dbReference type="GeneID" id="66466404"/>
<proteinExistence type="inferred from homology"/>
<comment type="function">
    <text evidence="10">Part of a membrane-bound complex that couples electron transfer with translocation of ions across the membrane.</text>
</comment>
<keyword evidence="7 10" id="KW-0408">Iron</keyword>
<feature type="region of interest" description="Hydrophobic" evidence="10">
    <location>
        <begin position="1"/>
        <end position="35"/>
    </location>
</feature>
<dbReference type="GO" id="GO:0005886">
    <property type="term" value="C:plasma membrane"/>
    <property type="evidence" value="ECO:0007669"/>
    <property type="project" value="UniProtKB-SubCell"/>
</dbReference>
<dbReference type="Gene3D" id="3.30.70.20">
    <property type="match status" value="2"/>
</dbReference>
<dbReference type="HAMAP" id="MF_00463">
    <property type="entry name" value="RsxB_RnfB"/>
    <property type="match status" value="1"/>
</dbReference>
<dbReference type="PANTHER" id="PTHR43560">
    <property type="entry name" value="ION-TRANSLOCATING OXIDOREDUCTASE COMPLEX SUBUNIT B"/>
    <property type="match status" value="1"/>
</dbReference>
<dbReference type="PROSITE" id="PS51379">
    <property type="entry name" value="4FE4S_FER_2"/>
    <property type="match status" value="3"/>
</dbReference>
<dbReference type="eggNOG" id="COG2878">
    <property type="taxonomic scope" value="Bacteria"/>
</dbReference>
<keyword evidence="11" id="KW-1133">Transmembrane helix</keyword>
<evidence type="ECO:0000259" key="12">
    <source>
        <dbReference type="PROSITE" id="PS51379"/>
    </source>
</evidence>
<evidence type="ECO:0000256" key="11">
    <source>
        <dbReference type="SAM" id="Phobius"/>
    </source>
</evidence>
<dbReference type="Pfam" id="PF04060">
    <property type="entry name" value="FeS"/>
    <property type="match status" value="1"/>
</dbReference>
<feature type="binding site" evidence="10">
    <location>
        <position position="182"/>
    </location>
    <ligand>
        <name>[4Fe-4S] cluster</name>
        <dbReference type="ChEBI" id="CHEBI:49883"/>
        <label>3</label>
    </ligand>
</feature>
<comment type="subunit">
    <text evidence="10">The complex is composed of six subunits: RnfA, RnfB, RnfC, RnfD, RnfE and RnfG.</text>
</comment>
<keyword evidence="10" id="KW-1003">Cell membrane</keyword>
<dbReference type="InterPro" id="IPR007202">
    <property type="entry name" value="4Fe-4S_dom"/>
</dbReference>
<evidence type="ECO:0000256" key="7">
    <source>
        <dbReference type="ARBA" id="ARBA00023004"/>
    </source>
</evidence>
<dbReference type="PROSITE" id="PS00198">
    <property type="entry name" value="4FE4S_FER_1"/>
    <property type="match status" value="2"/>
</dbReference>
<dbReference type="Pfam" id="PF12838">
    <property type="entry name" value="Fer4_7"/>
    <property type="match status" value="1"/>
</dbReference>
<keyword evidence="6 10" id="KW-0249">Electron transport</keyword>
<sequence length="272" mass="27898">MSLLAVSISVNSILYAVLIVGGVGLFIGIALGIAGKFLSVEVDEKEVAIREALPGNNCGGCGYPGCDGLAAAIASGESEPSACPVGGAPVAKKIADILGVEAEVVPKVAYVSCSGDCDKAKDKYNYYGNMSCQDAANIPGGGAKACSYGCLGLGSCVKACEFDAIHIVNGKALVDREKCKACGKCVAACPKGLISIIPADHQYMVKCRSKDKGRDVMQACTAGCIGCGLCAKNCPNDAIDFEYNLATINQDKCKNCGICAAKCPKKVIEKLS</sequence>
<accession>A5Z4M1</accession>
<feature type="binding site" evidence="10">
    <location>
        <position position="156"/>
    </location>
    <ligand>
        <name>[4Fe-4S] cluster</name>
        <dbReference type="ChEBI" id="CHEBI:49883"/>
        <label>2</label>
    </ligand>
</feature>
<keyword evidence="9 10" id="KW-0472">Membrane</keyword>
<feature type="binding site" evidence="10">
    <location>
        <position position="179"/>
    </location>
    <ligand>
        <name>[4Fe-4S] cluster</name>
        <dbReference type="ChEBI" id="CHEBI:49883"/>
        <label>3</label>
    </ligand>
</feature>
<keyword evidence="5 10" id="KW-1278">Translocase</keyword>